<evidence type="ECO:0000313" key="3">
    <source>
        <dbReference type="EMBL" id="MBD3921144.1"/>
    </source>
</evidence>
<protein>
    <submittedName>
        <fullName evidence="3">Long-chain fatty acid--CoA ligase</fullName>
    </submittedName>
</protein>
<dbReference type="Pfam" id="PF13193">
    <property type="entry name" value="AMP-binding_C"/>
    <property type="match status" value="1"/>
</dbReference>
<keyword evidence="4" id="KW-1185">Reference proteome</keyword>
<gene>
    <name evidence="3" type="ORF">H8B09_20420</name>
</gene>
<dbReference type="Gene3D" id="3.40.50.12780">
    <property type="entry name" value="N-terminal domain of ligase-like"/>
    <property type="match status" value="1"/>
</dbReference>
<sequence>MELSNPRPWLRHYPKEVAESYDYPNKSIPDLLLDSASKYGDRPAIHFLGKTLTYSKLLEDVRRMADALRRLGVAKGDRVAIMLPNCPQAVIAYYGALLTGAIVVQTNPIYVERELQHQLADSGASVLITVDLLYPRVSRVRGEKPEEGPVPALQNVIVTSIKDGLPFPKNILYPIKQRRDGFRPDIPYGKLGIHSYSRLMAEAKPDPTIHSVIDPASDLAQLQYTGGTTGVAKGVMLTHRNLVANMVQASAWCYRVREGKERFLAALPLFHVFGLTVLMNLSVYKAGELILLPRFDIVQVLETIRSKKATIFPGAPTMYVALINHPQAAKMDLSSIEIAISGSAPLPLEVQQRFEAITGGRLIEGYGLTEASPVTHVNPIWERRKNGTIGLPLPDTDCRIVNPETGEPVAIGEVGEIVVHGPQVMKGYWNRPEETAKVLKDGWLHTGDLATMDDEGYFAIVDRIKDVIIAGGFNIYPREVEEVLYEHPGVREAAIIGIKDDYRGESVKAYIVPKDGVQLTAEELNRWCRERLASFKVPHVYEFRDDLPKSIIGKVLKRKLHEELEGQS</sequence>
<evidence type="ECO:0000259" key="2">
    <source>
        <dbReference type="Pfam" id="PF13193"/>
    </source>
</evidence>
<evidence type="ECO:0000259" key="1">
    <source>
        <dbReference type="Pfam" id="PF00501"/>
    </source>
</evidence>
<dbReference type="InterPro" id="IPR000873">
    <property type="entry name" value="AMP-dep_synth/lig_dom"/>
</dbReference>
<proteinExistence type="predicted"/>
<dbReference type="SUPFAM" id="SSF56801">
    <property type="entry name" value="Acetyl-CoA synthetase-like"/>
    <property type="match status" value="1"/>
</dbReference>
<dbReference type="RefSeq" id="WP_191205427.1">
    <property type="nucleotide sequence ID" value="NZ_JACXZA010000005.1"/>
</dbReference>
<dbReference type="PROSITE" id="PS00455">
    <property type="entry name" value="AMP_BINDING"/>
    <property type="match status" value="1"/>
</dbReference>
<evidence type="ECO:0000313" key="4">
    <source>
        <dbReference type="Proteomes" id="UP000609346"/>
    </source>
</evidence>
<dbReference type="CDD" id="cd05936">
    <property type="entry name" value="FC-FACS_FadD_like"/>
    <property type="match status" value="1"/>
</dbReference>
<accession>A0ABR8MYW5</accession>
<dbReference type="InterPro" id="IPR025110">
    <property type="entry name" value="AMP-bd_C"/>
</dbReference>
<dbReference type="Gene3D" id="3.30.300.30">
    <property type="match status" value="1"/>
</dbReference>
<dbReference type="Pfam" id="PF00501">
    <property type="entry name" value="AMP-binding"/>
    <property type="match status" value="1"/>
</dbReference>
<dbReference type="PANTHER" id="PTHR43767">
    <property type="entry name" value="LONG-CHAIN-FATTY-ACID--COA LIGASE"/>
    <property type="match status" value="1"/>
</dbReference>
<feature type="domain" description="AMP-binding enzyme C-terminal" evidence="2">
    <location>
        <begin position="479"/>
        <end position="554"/>
    </location>
</feature>
<dbReference type="InterPro" id="IPR020845">
    <property type="entry name" value="AMP-binding_CS"/>
</dbReference>
<name>A0ABR8MYW5_9BACL</name>
<dbReference type="PANTHER" id="PTHR43767:SF9">
    <property type="entry name" value="LONG-CHAIN-FATTY-ACID--COA LIGASE"/>
    <property type="match status" value="1"/>
</dbReference>
<feature type="domain" description="AMP-dependent synthetase/ligase" evidence="1">
    <location>
        <begin position="34"/>
        <end position="429"/>
    </location>
</feature>
<dbReference type="InterPro" id="IPR045851">
    <property type="entry name" value="AMP-bd_C_sf"/>
</dbReference>
<dbReference type="GO" id="GO:0016874">
    <property type="term" value="F:ligase activity"/>
    <property type="evidence" value="ECO:0007669"/>
    <property type="project" value="UniProtKB-KW"/>
</dbReference>
<dbReference type="InterPro" id="IPR050237">
    <property type="entry name" value="ATP-dep_AMP-bd_enzyme"/>
</dbReference>
<reference evidence="3 4" key="1">
    <citation type="submission" date="2020-09" db="EMBL/GenBank/DDBJ databases">
        <title>Paenibacillus sp. strain PR3 16S rRNA gene Genome sequencing and assembly.</title>
        <authorList>
            <person name="Kim J."/>
        </authorList>
    </citation>
    <scope>NUCLEOTIDE SEQUENCE [LARGE SCALE GENOMIC DNA]</scope>
    <source>
        <strain evidence="3 4">PR3</strain>
    </source>
</reference>
<organism evidence="3 4">
    <name type="scientific">Paenibacillus terricola</name>
    <dbReference type="NCBI Taxonomy" id="2763503"/>
    <lineage>
        <taxon>Bacteria</taxon>
        <taxon>Bacillati</taxon>
        <taxon>Bacillota</taxon>
        <taxon>Bacilli</taxon>
        <taxon>Bacillales</taxon>
        <taxon>Paenibacillaceae</taxon>
        <taxon>Paenibacillus</taxon>
    </lineage>
</organism>
<keyword evidence="3" id="KW-0436">Ligase</keyword>
<comment type="caution">
    <text evidence="3">The sequence shown here is derived from an EMBL/GenBank/DDBJ whole genome shotgun (WGS) entry which is preliminary data.</text>
</comment>
<dbReference type="EMBL" id="JACXZA010000005">
    <property type="protein sequence ID" value="MBD3921144.1"/>
    <property type="molecule type" value="Genomic_DNA"/>
</dbReference>
<dbReference type="Proteomes" id="UP000609346">
    <property type="component" value="Unassembled WGS sequence"/>
</dbReference>
<dbReference type="InterPro" id="IPR042099">
    <property type="entry name" value="ANL_N_sf"/>
</dbReference>